<dbReference type="SMART" id="SM00248">
    <property type="entry name" value="ANK"/>
    <property type="match status" value="5"/>
</dbReference>
<dbReference type="PROSITE" id="PS50088">
    <property type="entry name" value="ANK_REPEAT"/>
    <property type="match status" value="5"/>
</dbReference>
<dbReference type="Pfam" id="PF12796">
    <property type="entry name" value="Ank_2"/>
    <property type="match status" value="1"/>
</dbReference>
<feature type="repeat" description="ANK" evidence="3">
    <location>
        <begin position="142"/>
        <end position="174"/>
    </location>
</feature>
<dbReference type="Pfam" id="PF00023">
    <property type="entry name" value="Ank"/>
    <property type="match status" value="3"/>
</dbReference>
<dbReference type="PROSITE" id="PS50297">
    <property type="entry name" value="ANK_REP_REGION"/>
    <property type="match status" value="5"/>
</dbReference>
<organism evidence="4 5">
    <name type="scientific">Symbiodinium microadriaticum</name>
    <name type="common">Dinoflagellate</name>
    <name type="synonym">Zooxanthella microadriatica</name>
    <dbReference type="NCBI Taxonomy" id="2951"/>
    <lineage>
        <taxon>Eukaryota</taxon>
        <taxon>Sar</taxon>
        <taxon>Alveolata</taxon>
        <taxon>Dinophyceae</taxon>
        <taxon>Suessiales</taxon>
        <taxon>Symbiodiniaceae</taxon>
        <taxon>Symbiodinium</taxon>
    </lineage>
</organism>
<dbReference type="Proteomes" id="UP000186817">
    <property type="component" value="Unassembled WGS sequence"/>
</dbReference>
<dbReference type="InterPro" id="IPR050889">
    <property type="entry name" value="Dendritic_Spine_Reg/Scaffold"/>
</dbReference>
<feature type="repeat" description="ANK" evidence="3">
    <location>
        <begin position="241"/>
        <end position="273"/>
    </location>
</feature>
<keyword evidence="2 3" id="KW-0040">ANK repeat</keyword>
<dbReference type="PANTHER" id="PTHR24166:SF48">
    <property type="entry name" value="PROTEIN VAPYRIN"/>
    <property type="match status" value="1"/>
</dbReference>
<sequence length="546" mass="58449">MLRLTWMTSGEEVASIGVEELSDAKALKQELSRKHGLPPRFRQRLFHRGSPVDDSAPLDSILELQLVVLPYSLAPMEAEELATASVNGTVSEVEAILQQPRHPDMVCDDGRSPAMLASAEGHVEVVGLLLEAGADKNLAAEDGYTALMSASRKGHVEVARLLLEAGADQNSADEGGYTALMSASRNGHVEVVRMLLEAGADKNSADEDGYTALMSAALNGNDKVVRMLLEAGADRNAATESGSTALMMASAEGEVEVVGLLLEAGADKNLADADGSTALTQVERIDMSKVDGEELTQAELAPIAHNAELCAPLRFYASYAAGTVVSEHYGNAMPGVDTGLGTEKYIFLVRHAQSTWNREVDHVKTLRHRKFPELSVKAVVCGARHGKALQYLSPEPQAIQFELEFMIGFGACGVLQRGRRAYEDCVGDKPADWCKQEWCYVDPCECDLDVPPKTSSYLPSGMVNGKPVYFSYATCGTSDSFSATNKESCVFQKSEDNCTKLEKCAWDGKACLGKDIVKTCSAHSGTGAMKATLAVAMTFAAAVMGF</sequence>
<reference evidence="4 5" key="1">
    <citation type="submission" date="2016-02" db="EMBL/GenBank/DDBJ databases">
        <title>Genome analysis of coral dinoflagellate symbionts highlights evolutionary adaptations to a symbiotic lifestyle.</title>
        <authorList>
            <person name="Aranda M."/>
            <person name="Li Y."/>
            <person name="Liew Y.J."/>
            <person name="Baumgarten S."/>
            <person name="Simakov O."/>
            <person name="Wilson M."/>
            <person name="Piel J."/>
            <person name="Ashoor H."/>
            <person name="Bougouffa S."/>
            <person name="Bajic V.B."/>
            <person name="Ryu T."/>
            <person name="Ravasi T."/>
            <person name="Bayer T."/>
            <person name="Micklem G."/>
            <person name="Kim H."/>
            <person name="Bhak J."/>
            <person name="Lajeunesse T.C."/>
            <person name="Voolstra C.R."/>
        </authorList>
    </citation>
    <scope>NUCLEOTIDE SEQUENCE [LARGE SCALE GENOMIC DNA]</scope>
    <source>
        <strain evidence="4 5">CCMP2467</strain>
    </source>
</reference>
<dbReference type="EMBL" id="LSRX01000495">
    <property type="protein sequence ID" value="OLP95671.1"/>
    <property type="molecule type" value="Genomic_DNA"/>
</dbReference>
<dbReference type="Gene3D" id="1.25.40.20">
    <property type="entry name" value="Ankyrin repeat-containing domain"/>
    <property type="match status" value="3"/>
</dbReference>
<protein>
    <submittedName>
        <fullName evidence="4">Ankyrin repeat and KH domain-containing protein mask</fullName>
    </submittedName>
</protein>
<evidence type="ECO:0000313" key="5">
    <source>
        <dbReference type="Proteomes" id="UP000186817"/>
    </source>
</evidence>
<proteinExistence type="predicted"/>
<evidence type="ECO:0000256" key="3">
    <source>
        <dbReference type="PROSITE-ProRule" id="PRU00023"/>
    </source>
</evidence>
<keyword evidence="5" id="KW-1185">Reference proteome</keyword>
<dbReference type="PRINTS" id="PR01415">
    <property type="entry name" value="ANKYRIN"/>
</dbReference>
<dbReference type="SUPFAM" id="SSF48403">
    <property type="entry name" value="Ankyrin repeat"/>
    <property type="match status" value="1"/>
</dbReference>
<feature type="repeat" description="ANK" evidence="3">
    <location>
        <begin position="175"/>
        <end position="207"/>
    </location>
</feature>
<keyword evidence="1" id="KW-0677">Repeat</keyword>
<dbReference type="InterPro" id="IPR036770">
    <property type="entry name" value="Ankyrin_rpt-contain_sf"/>
</dbReference>
<gene>
    <name evidence="4" type="primary">mask</name>
    <name evidence="4" type="ORF">AK812_SmicGene22182</name>
</gene>
<feature type="repeat" description="ANK" evidence="3">
    <location>
        <begin position="208"/>
        <end position="240"/>
    </location>
</feature>
<comment type="caution">
    <text evidence="4">The sequence shown here is derived from an EMBL/GenBank/DDBJ whole genome shotgun (WGS) entry which is preliminary data.</text>
</comment>
<feature type="repeat" description="ANK" evidence="3">
    <location>
        <begin position="109"/>
        <end position="141"/>
    </location>
</feature>
<evidence type="ECO:0000313" key="4">
    <source>
        <dbReference type="EMBL" id="OLP95671.1"/>
    </source>
</evidence>
<dbReference type="PANTHER" id="PTHR24166">
    <property type="entry name" value="ROLLING PEBBLES, ISOFORM B"/>
    <property type="match status" value="1"/>
</dbReference>
<dbReference type="AlphaFoldDB" id="A0A1Q9DKI2"/>
<accession>A0A1Q9DKI2</accession>
<evidence type="ECO:0000256" key="2">
    <source>
        <dbReference type="ARBA" id="ARBA00023043"/>
    </source>
</evidence>
<dbReference type="OrthoDB" id="19174at2759"/>
<dbReference type="InterPro" id="IPR002110">
    <property type="entry name" value="Ankyrin_rpt"/>
</dbReference>
<evidence type="ECO:0000256" key="1">
    <source>
        <dbReference type="ARBA" id="ARBA00022737"/>
    </source>
</evidence>
<name>A0A1Q9DKI2_SYMMI</name>